<name>A0A3G9IVU0_9BACL</name>
<dbReference type="KEGG" id="pbk:Back11_39510"/>
<dbReference type="InterPro" id="IPR020476">
    <property type="entry name" value="Nudix_hydrolase"/>
</dbReference>
<dbReference type="InterPro" id="IPR015797">
    <property type="entry name" value="NUDIX_hydrolase-like_dom_sf"/>
</dbReference>
<dbReference type="InterPro" id="IPR020084">
    <property type="entry name" value="NUDIX_hydrolase_CS"/>
</dbReference>
<evidence type="ECO:0000256" key="3">
    <source>
        <dbReference type="ARBA" id="ARBA00022842"/>
    </source>
</evidence>
<dbReference type="Pfam" id="PF00293">
    <property type="entry name" value="NUDIX"/>
    <property type="match status" value="1"/>
</dbReference>
<keyword evidence="2 4" id="KW-0378">Hydrolase</keyword>
<sequence length="145" mass="15977">MKRVGVASALITDDDGNLLVVKNVKGDSCYWSLPGGAVEEGETLEQAVIREVKEETGFNIAISGLSSLREMFFTQTGHHAFFVSFFAKVIDGKMDIHDPDNDIAEVRWVDIQTAGELMPSLMEKLKINSATNKSSAFYAFEGRIN</sequence>
<dbReference type="PANTHER" id="PTHR43046:SF12">
    <property type="entry name" value="GDP-MANNOSE MANNOSYL HYDROLASE"/>
    <property type="match status" value="1"/>
</dbReference>
<dbReference type="EMBL" id="AP019308">
    <property type="protein sequence ID" value="BBH22606.1"/>
    <property type="molecule type" value="Genomic_DNA"/>
</dbReference>
<evidence type="ECO:0000256" key="1">
    <source>
        <dbReference type="ARBA" id="ARBA00001946"/>
    </source>
</evidence>
<dbReference type="PROSITE" id="PS00893">
    <property type="entry name" value="NUDIX_BOX"/>
    <property type="match status" value="1"/>
</dbReference>
<comment type="similarity">
    <text evidence="4">Belongs to the Nudix hydrolase family.</text>
</comment>
<keyword evidence="3" id="KW-0460">Magnesium</keyword>
<dbReference type="Gene3D" id="3.90.79.10">
    <property type="entry name" value="Nucleoside Triphosphate Pyrophosphohydrolase"/>
    <property type="match status" value="1"/>
</dbReference>
<evidence type="ECO:0000313" key="6">
    <source>
        <dbReference type="Proteomes" id="UP000275368"/>
    </source>
</evidence>
<dbReference type="AlphaFoldDB" id="A0A3G9IVU0"/>
<dbReference type="PRINTS" id="PR00502">
    <property type="entry name" value="NUDIXFAMILY"/>
</dbReference>
<evidence type="ECO:0000256" key="2">
    <source>
        <dbReference type="ARBA" id="ARBA00022801"/>
    </source>
</evidence>
<dbReference type="PROSITE" id="PS51462">
    <property type="entry name" value="NUDIX"/>
    <property type="match status" value="1"/>
</dbReference>
<dbReference type="OrthoDB" id="9787880at2"/>
<evidence type="ECO:0000313" key="5">
    <source>
        <dbReference type="EMBL" id="BBH22606.1"/>
    </source>
</evidence>
<comment type="cofactor">
    <cofactor evidence="1">
        <name>Mg(2+)</name>
        <dbReference type="ChEBI" id="CHEBI:18420"/>
    </cofactor>
</comment>
<gene>
    <name evidence="5" type="ORF">Back11_39510</name>
</gene>
<organism evidence="5 6">
    <name type="scientific">Paenibacillus baekrokdamisoli</name>
    <dbReference type="NCBI Taxonomy" id="1712516"/>
    <lineage>
        <taxon>Bacteria</taxon>
        <taxon>Bacillati</taxon>
        <taxon>Bacillota</taxon>
        <taxon>Bacilli</taxon>
        <taxon>Bacillales</taxon>
        <taxon>Paenibacillaceae</taxon>
        <taxon>Paenibacillus</taxon>
    </lineage>
</organism>
<protein>
    <submittedName>
        <fullName evidence="5">DNA mismatch repair protein MutT</fullName>
    </submittedName>
</protein>
<proteinExistence type="inferred from homology"/>
<dbReference type="RefSeq" id="WP_125660968.1">
    <property type="nucleotide sequence ID" value="NZ_AP019308.1"/>
</dbReference>
<dbReference type="PANTHER" id="PTHR43046">
    <property type="entry name" value="GDP-MANNOSE MANNOSYL HYDROLASE"/>
    <property type="match status" value="1"/>
</dbReference>
<accession>A0A3G9IVU0</accession>
<dbReference type="CDD" id="cd02883">
    <property type="entry name" value="NUDIX_Hydrolase"/>
    <property type="match status" value="1"/>
</dbReference>
<dbReference type="GO" id="GO:0016787">
    <property type="term" value="F:hydrolase activity"/>
    <property type="evidence" value="ECO:0007669"/>
    <property type="project" value="UniProtKB-KW"/>
</dbReference>
<keyword evidence="6" id="KW-1185">Reference proteome</keyword>
<dbReference type="SUPFAM" id="SSF55811">
    <property type="entry name" value="Nudix"/>
    <property type="match status" value="1"/>
</dbReference>
<reference evidence="5 6" key="1">
    <citation type="submission" date="2018-11" db="EMBL/GenBank/DDBJ databases">
        <title>Complete genome sequence of Paenibacillus baekrokdamisoli strain KCTC 33723.</title>
        <authorList>
            <person name="Kang S.W."/>
            <person name="Lee K.C."/>
            <person name="Kim K.K."/>
            <person name="Kim J.S."/>
            <person name="Kim D.S."/>
            <person name="Ko S.H."/>
            <person name="Yang S.H."/>
            <person name="Lee J.S."/>
        </authorList>
    </citation>
    <scope>NUCLEOTIDE SEQUENCE [LARGE SCALE GENOMIC DNA]</scope>
    <source>
        <strain evidence="5 6">KCTC 33723</strain>
    </source>
</reference>
<dbReference type="InterPro" id="IPR000086">
    <property type="entry name" value="NUDIX_hydrolase_dom"/>
</dbReference>
<dbReference type="Proteomes" id="UP000275368">
    <property type="component" value="Chromosome"/>
</dbReference>
<evidence type="ECO:0000256" key="4">
    <source>
        <dbReference type="RuleBase" id="RU003476"/>
    </source>
</evidence>